<dbReference type="AlphaFoldDB" id="A0A7X4Y4E1"/>
<dbReference type="Proteomes" id="UP000537825">
    <property type="component" value="Unassembled WGS sequence"/>
</dbReference>
<keyword evidence="2" id="KW-0540">Nuclease</keyword>
<accession>A0A7X4Y4E1</accession>
<evidence type="ECO:0000313" key="3">
    <source>
        <dbReference type="Proteomes" id="UP000537825"/>
    </source>
</evidence>
<comment type="caution">
    <text evidence="2">The sequence shown here is derived from an EMBL/GenBank/DDBJ whole genome shotgun (WGS) entry which is preliminary data.</text>
</comment>
<keyword evidence="2" id="KW-0255">Endonuclease</keyword>
<dbReference type="EMBL" id="JAAAPK010000001">
    <property type="protein sequence ID" value="NBC38588.1"/>
    <property type="molecule type" value="Genomic_DNA"/>
</dbReference>
<gene>
    <name evidence="2" type="ORF">GTZ93_02000</name>
</gene>
<proteinExistence type="predicted"/>
<dbReference type="GO" id="GO:0004519">
    <property type="term" value="F:endonuclease activity"/>
    <property type="evidence" value="ECO:0007669"/>
    <property type="project" value="UniProtKB-KW"/>
</dbReference>
<evidence type="ECO:0000256" key="1">
    <source>
        <dbReference type="SAM" id="MobiDB-lite"/>
    </source>
</evidence>
<keyword evidence="2" id="KW-0378">Hydrolase</keyword>
<organism evidence="2 3">
    <name type="scientific">Corallococcus exiguus</name>
    <dbReference type="NCBI Taxonomy" id="83462"/>
    <lineage>
        <taxon>Bacteria</taxon>
        <taxon>Pseudomonadati</taxon>
        <taxon>Myxococcota</taxon>
        <taxon>Myxococcia</taxon>
        <taxon>Myxococcales</taxon>
        <taxon>Cystobacterineae</taxon>
        <taxon>Myxococcaceae</taxon>
        <taxon>Corallococcus</taxon>
    </lineage>
</organism>
<feature type="region of interest" description="Disordered" evidence="1">
    <location>
        <begin position="305"/>
        <end position="329"/>
    </location>
</feature>
<evidence type="ECO:0000313" key="2">
    <source>
        <dbReference type="EMBL" id="NBC38588.1"/>
    </source>
</evidence>
<protein>
    <submittedName>
        <fullName evidence="2">HNH endonuclease</fullName>
    </submittedName>
</protein>
<name>A0A7X4Y4E1_9BACT</name>
<feature type="compositionally biased region" description="Low complexity" evidence="1">
    <location>
        <begin position="315"/>
        <end position="324"/>
    </location>
</feature>
<keyword evidence="3" id="KW-1185">Reference proteome</keyword>
<dbReference type="InterPro" id="IPR032869">
    <property type="entry name" value="WHH_dom_containing"/>
</dbReference>
<dbReference type="Pfam" id="PF14414">
    <property type="entry name" value="WHH"/>
    <property type="match status" value="1"/>
</dbReference>
<sequence>MAQLVESLSHWDAVRLGALGPMDAKASEVLGRKRAAFLVSATEQFGVARAEVFALFILHSTCDDEMRAVLNLLAKDKQLGQTLGAMAAVREQLHERGLMIEAHAERPERSGDVLRGLGRAGRDALASSDVSAGARYLELSSKRQQLPPPYRQALDEVEQSLMEQHFAADSVALGSFDHLTFGVPLGFFHLAAGTAQGTSSLASGRYEQATRELAPAALMVALYAGGKGARALRESAAPVLSMERLKTVVARLEEQLGLNAARGVLRYLQARRENAYLAAEWGEAGVLALHETRGNAAKAQAMLAQADRDRPRTPPARAASSASTEGFSTDAPIQNAHLAGKKHPVTDVPFDAEGYPDFNAAGVVKTEVRIPYTGSRAGDFAAANKAAGLKQTPKGMTWHHHQDRTTLQLVPTDVHARTGHTGGFSGGP</sequence>
<reference evidence="2 3" key="1">
    <citation type="submission" date="2020-01" db="EMBL/GenBank/DDBJ databases">
        <title>The draft genome sequence of Corallococcus exiguus DSM 14696.</title>
        <authorList>
            <person name="Zhang X."/>
            <person name="Zhu H."/>
        </authorList>
    </citation>
    <scope>NUCLEOTIDE SEQUENCE [LARGE SCALE GENOMIC DNA]</scope>
    <source>
        <strain evidence="2 3">DSM 14696</strain>
    </source>
</reference>